<evidence type="ECO:0000313" key="3">
    <source>
        <dbReference type="Proteomes" id="UP000808914"/>
    </source>
</evidence>
<gene>
    <name evidence="2" type="ORF">JOD45_002560</name>
</gene>
<dbReference type="NCBIfam" id="TIGR02833">
    <property type="entry name" value="spore_III_AB"/>
    <property type="match status" value="1"/>
</dbReference>
<dbReference type="Pfam" id="PF09548">
    <property type="entry name" value="Spore_III_AB"/>
    <property type="match status" value="1"/>
</dbReference>
<dbReference type="InterPro" id="IPR014198">
    <property type="entry name" value="Spore_III_AB"/>
</dbReference>
<feature type="coiled-coil region" evidence="1">
    <location>
        <begin position="123"/>
        <end position="160"/>
    </location>
</feature>
<evidence type="ECO:0000313" key="2">
    <source>
        <dbReference type="EMBL" id="MBM7646332.1"/>
    </source>
</evidence>
<proteinExistence type="predicted"/>
<reference evidence="2 3" key="1">
    <citation type="submission" date="2021-01" db="EMBL/GenBank/DDBJ databases">
        <title>Genomic Encyclopedia of Type Strains, Phase IV (KMG-IV): sequencing the most valuable type-strain genomes for metagenomic binning, comparative biology and taxonomic classification.</title>
        <authorList>
            <person name="Goeker M."/>
        </authorList>
    </citation>
    <scope>NUCLEOTIDE SEQUENCE [LARGE SCALE GENOMIC DNA]</scope>
    <source>
        <strain evidence="2 3">DSM 28236</strain>
    </source>
</reference>
<organism evidence="2 3">
    <name type="scientific">Scopulibacillus daqui</name>
    <dbReference type="NCBI Taxonomy" id="1469162"/>
    <lineage>
        <taxon>Bacteria</taxon>
        <taxon>Bacillati</taxon>
        <taxon>Bacillota</taxon>
        <taxon>Bacilli</taxon>
        <taxon>Bacillales</taxon>
        <taxon>Sporolactobacillaceae</taxon>
        <taxon>Scopulibacillus</taxon>
    </lineage>
</organism>
<comment type="caution">
    <text evidence="2">The sequence shown here is derived from an EMBL/GenBank/DDBJ whole genome shotgun (WGS) entry which is preliminary data.</text>
</comment>
<protein>
    <submittedName>
        <fullName evidence="2">Stage III sporulation protein AB</fullName>
    </submittedName>
</protein>
<keyword evidence="1" id="KW-0175">Coiled coil</keyword>
<dbReference type="PIRSF" id="PIRSF021435">
    <property type="entry name" value="SpoIIIAB"/>
    <property type="match status" value="1"/>
</dbReference>
<keyword evidence="3" id="KW-1185">Reference proteome</keyword>
<dbReference type="EMBL" id="JAFBER010000019">
    <property type="protein sequence ID" value="MBM7646332.1"/>
    <property type="molecule type" value="Genomic_DNA"/>
</dbReference>
<dbReference type="Proteomes" id="UP000808914">
    <property type="component" value="Unassembled WGS sequence"/>
</dbReference>
<accession>A0ABS2Q218</accession>
<name>A0ABS2Q218_9BACL</name>
<sequence>MMIKIIGACMIIASTTGAGMFISRQFSERPKQLRQLRSALQSLEAEIMYGLTPVKEAASRLSGQLPKPLSLFFEKLAVKLSEEEEAVTLQSAWKESLEAFWQQTALQKNEKEIMYQFGATLGKHDSENERKQIRLALAHLEREENEARNAQSKYEKMAKSLGLLAGLLIVLLLL</sequence>
<evidence type="ECO:0000256" key="1">
    <source>
        <dbReference type="SAM" id="Coils"/>
    </source>
</evidence>